<keyword evidence="3" id="KW-1185">Reference proteome</keyword>
<evidence type="ECO:0000256" key="1">
    <source>
        <dbReference type="SAM" id="MobiDB-lite"/>
    </source>
</evidence>
<evidence type="ECO:0000313" key="2">
    <source>
        <dbReference type="EMBL" id="MFC4755241.1"/>
    </source>
</evidence>
<dbReference type="Proteomes" id="UP001595836">
    <property type="component" value="Unassembled WGS sequence"/>
</dbReference>
<evidence type="ECO:0000313" key="3">
    <source>
        <dbReference type="Proteomes" id="UP001595836"/>
    </source>
</evidence>
<accession>A0ABV9PV12</accession>
<dbReference type="RefSeq" id="WP_344989488.1">
    <property type="nucleotide sequence ID" value="NZ_BAABCD010000008.1"/>
</dbReference>
<proteinExistence type="predicted"/>
<gene>
    <name evidence="2" type="ORF">ACFO7U_10670</name>
</gene>
<comment type="caution">
    <text evidence="2">The sequence shown here is derived from an EMBL/GenBank/DDBJ whole genome shotgun (WGS) entry which is preliminary data.</text>
</comment>
<sequence>MTLTYRFTGPDGQTVAASGGHVFVRVWDAATLVALYDAADDPVRVTVTGPFTGGQGLDDAVSAYHAARAVVPEWTFTGDTPEVPEIPPWRPDVVYSPPPSAA</sequence>
<dbReference type="EMBL" id="JBHSHP010000023">
    <property type="protein sequence ID" value="MFC4755241.1"/>
    <property type="molecule type" value="Genomic_DNA"/>
</dbReference>
<feature type="compositionally biased region" description="Pro residues" evidence="1">
    <location>
        <begin position="84"/>
        <end position="102"/>
    </location>
</feature>
<organism evidence="2 3">
    <name type="scientific">Dietzia aurantiaca</name>
    <dbReference type="NCBI Taxonomy" id="983873"/>
    <lineage>
        <taxon>Bacteria</taxon>
        <taxon>Bacillati</taxon>
        <taxon>Actinomycetota</taxon>
        <taxon>Actinomycetes</taxon>
        <taxon>Mycobacteriales</taxon>
        <taxon>Dietziaceae</taxon>
        <taxon>Dietzia</taxon>
    </lineage>
</organism>
<name>A0ABV9PV12_9ACTN</name>
<feature type="region of interest" description="Disordered" evidence="1">
    <location>
        <begin position="80"/>
        <end position="102"/>
    </location>
</feature>
<reference evidence="3" key="1">
    <citation type="journal article" date="2019" name="Int. J. Syst. Evol. Microbiol.">
        <title>The Global Catalogue of Microorganisms (GCM) 10K type strain sequencing project: providing services to taxonomists for standard genome sequencing and annotation.</title>
        <authorList>
            <consortium name="The Broad Institute Genomics Platform"/>
            <consortium name="The Broad Institute Genome Sequencing Center for Infectious Disease"/>
            <person name="Wu L."/>
            <person name="Ma J."/>
        </authorList>
    </citation>
    <scope>NUCLEOTIDE SEQUENCE [LARGE SCALE GENOMIC DNA]</scope>
    <source>
        <strain evidence="3">JCM 11882</strain>
    </source>
</reference>
<protein>
    <submittedName>
        <fullName evidence="2">Uncharacterized protein</fullName>
    </submittedName>
</protein>